<accession>A0A916ZF81</accession>
<protein>
    <submittedName>
        <fullName evidence="1">Uncharacterized protein</fullName>
    </submittedName>
</protein>
<dbReference type="Proteomes" id="UP000644699">
    <property type="component" value="Unassembled WGS sequence"/>
</dbReference>
<dbReference type="AlphaFoldDB" id="A0A916ZF81"/>
<keyword evidence="2" id="KW-1185">Reference proteome</keyword>
<reference evidence="1" key="2">
    <citation type="submission" date="2020-09" db="EMBL/GenBank/DDBJ databases">
        <authorList>
            <person name="Sun Q."/>
            <person name="Zhou Y."/>
        </authorList>
    </citation>
    <scope>NUCLEOTIDE SEQUENCE</scope>
    <source>
        <strain evidence="1">CGMCC 1.15367</strain>
    </source>
</reference>
<name>A0A916ZF81_9HYPH</name>
<evidence type="ECO:0000313" key="1">
    <source>
        <dbReference type="EMBL" id="GGD91603.1"/>
    </source>
</evidence>
<proteinExistence type="predicted"/>
<comment type="caution">
    <text evidence="1">The sequence shown here is derived from an EMBL/GenBank/DDBJ whole genome shotgun (WGS) entry which is preliminary data.</text>
</comment>
<sequence>MSRTFENDLITAESEARRLDGFSESASARLIDRLRVENRALGRLREALACEDRGFCADSLLSA</sequence>
<organism evidence="1 2">
    <name type="scientific">Aureimonas endophytica</name>
    <dbReference type="NCBI Taxonomy" id="2027858"/>
    <lineage>
        <taxon>Bacteria</taxon>
        <taxon>Pseudomonadati</taxon>
        <taxon>Pseudomonadota</taxon>
        <taxon>Alphaproteobacteria</taxon>
        <taxon>Hyphomicrobiales</taxon>
        <taxon>Aurantimonadaceae</taxon>
        <taxon>Aureimonas</taxon>
    </lineage>
</organism>
<dbReference type="EMBL" id="BMIQ01000001">
    <property type="protein sequence ID" value="GGD91603.1"/>
    <property type="molecule type" value="Genomic_DNA"/>
</dbReference>
<dbReference type="RefSeq" id="WP_188906891.1">
    <property type="nucleotide sequence ID" value="NZ_BMIQ01000001.1"/>
</dbReference>
<evidence type="ECO:0000313" key="2">
    <source>
        <dbReference type="Proteomes" id="UP000644699"/>
    </source>
</evidence>
<gene>
    <name evidence="1" type="ORF">GCM10011390_07930</name>
</gene>
<reference evidence="1" key="1">
    <citation type="journal article" date="2014" name="Int. J. Syst. Evol. Microbiol.">
        <title>Complete genome sequence of Corynebacterium casei LMG S-19264T (=DSM 44701T), isolated from a smear-ripened cheese.</title>
        <authorList>
            <consortium name="US DOE Joint Genome Institute (JGI-PGF)"/>
            <person name="Walter F."/>
            <person name="Albersmeier A."/>
            <person name="Kalinowski J."/>
            <person name="Ruckert C."/>
        </authorList>
    </citation>
    <scope>NUCLEOTIDE SEQUENCE</scope>
    <source>
        <strain evidence="1">CGMCC 1.15367</strain>
    </source>
</reference>